<feature type="region of interest" description="Disordered" evidence="1">
    <location>
        <begin position="26"/>
        <end position="45"/>
    </location>
</feature>
<protein>
    <submittedName>
        <fullName evidence="2">Uncharacterized protein</fullName>
    </submittedName>
</protein>
<proteinExistence type="predicted"/>
<dbReference type="KEGG" id="cfus:CYFUS_008736"/>
<evidence type="ECO:0000313" key="3">
    <source>
        <dbReference type="Proteomes" id="UP000217257"/>
    </source>
</evidence>
<dbReference type="RefSeq" id="WP_095990696.1">
    <property type="nucleotide sequence ID" value="NZ_CP022098.1"/>
</dbReference>
<name>A0A250JJF6_9BACT</name>
<dbReference type="PROSITE" id="PS51257">
    <property type="entry name" value="PROKAR_LIPOPROTEIN"/>
    <property type="match status" value="1"/>
</dbReference>
<evidence type="ECO:0000256" key="1">
    <source>
        <dbReference type="SAM" id="MobiDB-lite"/>
    </source>
</evidence>
<gene>
    <name evidence="2" type="ORF">CYFUS_008736</name>
</gene>
<dbReference type="AlphaFoldDB" id="A0A250JJF6"/>
<evidence type="ECO:0000313" key="2">
    <source>
        <dbReference type="EMBL" id="ATB43256.1"/>
    </source>
</evidence>
<reference evidence="2 3" key="1">
    <citation type="submission" date="2017-06" db="EMBL/GenBank/DDBJ databases">
        <title>Sequencing and comparative analysis of myxobacterial genomes.</title>
        <authorList>
            <person name="Rupp O."/>
            <person name="Goesmann A."/>
            <person name="Sogaard-Andersen L."/>
        </authorList>
    </citation>
    <scope>NUCLEOTIDE SEQUENCE [LARGE SCALE GENOMIC DNA]</scope>
    <source>
        <strain evidence="2 3">DSM 52655</strain>
    </source>
</reference>
<dbReference type="Proteomes" id="UP000217257">
    <property type="component" value="Chromosome"/>
</dbReference>
<organism evidence="2 3">
    <name type="scientific">Cystobacter fuscus</name>
    <dbReference type="NCBI Taxonomy" id="43"/>
    <lineage>
        <taxon>Bacteria</taxon>
        <taxon>Pseudomonadati</taxon>
        <taxon>Myxococcota</taxon>
        <taxon>Myxococcia</taxon>
        <taxon>Myxococcales</taxon>
        <taxon>Cystobacterineae</taxon>
        <taxon>Archangiaceae</taxon>
        <taxon>Cystobacter</taxon>
    </lineage>
</organism>
<dbReference type="EMBL" id="CP022098">
    <property type="protein sequence ID" value="ATB43256.1"/>
    <property type="molecule type" value="Genomic_DNA"/>
</dbReference>
<accession>A0A250JJF6</accession>
<sequence>MKNKNSWTAVFALTLAGCGVGDPQTDLAADVPQRPEPRTEQPLMSRQALPVTRVPRESHRLAAQLLEDVRGTESAPTWGSAILAPDVQPLYRPDVLGVAYYEFRVLVRERPMGFIIVSTGSHDYPIAHWNFEGLSPTETLSQTTGKAVTTFYKVDALSYVAEGLEGELLANMGGLPHRIVGQDPAALDGPITPTDVSWVPEVAIADDREASRAVARRVVDGPSTPTQPIELTGWRSWQELKAGYRESYAPIAESLKRQAEEEWKTDALARDSGEGLVEGRSAELALLYPQAEVRLSGDGSKYVRSELVTTSAGNQKLVLTAFAAKPGVELPLTVDIHYGNASAESLRFIVLARGDVSLAEASTSSSDGSESVHWADLGLLGAWSPWSTSYASTHADQRLYGQMPSGTGPNTSGCYSGCGATAWSMLLGWGDLQASLGNPTWVKRWGMYRANGGYDADAVAPVSMDTGVRNMTWELRNHVDTFCNPFNDNGATAPWDMDEANDYLKGRSGATVSTHYNILGYHATGLRERARDSIKDRKVPAIIGTGWLTHYPLAYGYRFRSRTVKTCLLFICWKDTEYQREFYVNQGHSGYGNSWIGAGTWFAGELSPNN</sequence>